<protein>
    <submittedName>
        <fullName evidence="1">Uncharacterized protein</fullName>
    </submittedName>
</protein>
<dbReference type="Proteomes" id="UP000270272">
    <property type="component" value="Chromosome"/>
</dbReference>
<dbReference type="GeneID" id="45137223"/>
<sequence>MSNATDWISAGANIVMAVTAFMAYRVGRNYLLNLTNNDAYKLAFEIKDELLPNLKKAVRFIYRYNSIERLLNELLNDKKINTRKIKTIFNRSLAIRGSYLNIKKQEKSVKLSLRKLDGYGWGSIGKKEVFLEEITNASSLLEATCDKFDDEIDSFVSAVFGVESIEGDIEFDISKATLDENYSLDTRHINKLLDLITKIRSSRDSLDHSYEKYMANDNYIGLFFKRQKGHI</sequence>
<evidence type="ECO:0000313" key="1">
    <source>
        <dbReference type="EMBL" id="VEB93054.1"/>
    </source>
</evidence>
<reference evidence="1 2" key="1">
    <citation type="submission" date="2018-12" db="EMBL/GenBank/DDBJ databases">
        <authorList>
            <consortium name="Pathogen Informatics"/>
        </authorList>
    </citation>
    <scope>NUCLEOTIDE SEQUENCE [LARGE SCALE GENOMIC DNA]</scope>
    <source>
        <strain evidence="1 2">NCTC11075</strain>
    </source>
</reference>
<dbReference type="RefSeq" id="WP_012134262.1">
    <property type="nucleotide sequence ID" value="NZ_CP052059.1"/>
</dbReference>
<gene>
    <name evidence="1" type="ORF">NCTC11075_03925</name>
</gene>
<dbReference type="AlphaFoldDB" id="A0A447UQT3"/>
<evidence type="ECO:0000313" key="2">
    <source>
        <dbReference type="Proteomes" id="UP000270272"/>
    </source>
</evidence>
<proteinExistence type="predicted"/>
<dbReference type="EMBL" id="LR134204">
    <property type="protein sequence ID" value="VEB93054.1"/>
    <property type="molecule type" value="Genomic_DNA"/>
</dbReference>
<name>A0A447UQT3_CITKO</name>
<organism evidence="1 2">
    <name type="scientific">Citrobacter koseri</name>
    <name type="common">Citrobacter diversus</name>
    <dbReference type="NCBI Taxonomy" id="545"/>
    <lineage>
        <taxon>Bacteria</taxon>
        <taxon>Pseudomonadati</taxon>
        <taxon>Pseudomonadota</taxon>
        <taxon>Gammaproteobacteria</taxon>
        <taxon>Enterobacterales</taxon>
        <taxon>Enterobacteriaceae</taxon>
        <taxon>Citrobacter</taxon>
    </lineage>
</organism>
<accession>A0A447UQT3</accession>